<dbReference type="Proteomes" id="UP000184245">
    <property type="component" value="Unassembled WGS sequence"/>
</dbReference>
<feature type="transmembrane region" description="Helical" evidence="1">
    <location>
        <begin position="165"/>
        <end position="183"/>
    </location>
</feature>
<dbReference type="Pfam" id="PF22564">
    <property type="entry name" value="HAAS"/>
    <property type="match status" value="1"/>
</dbReference>
<sequence length="242" mass="25895">MNRIEFMKQLERLLWDIPEQECRDAIDFYNAYFDDAGPENEAQVISELGSPGKVAAIIKADLKGNSQTETYGEYTETGYQDHRFTGGTQVPDRTNVIREREDSSRRSRGYQGRQTRSGGNLALVIIILVFTSPVWLGLAGGILGIVFGLVFGILGVVLGIGAGSLGLLAGGGAVIVTGIIKIASNPAVGLASSGAGFLMVAIGIMLLVAFLWVVAKLLPMALRAVVGLCQRIFHRGRGGDKR</sequence>
<feature type="transmembrane region" description="Helical" evidence="1">
    <location>
        <begin position="118"/>
        <end position="136"/>
    </location>
</feature>
<dbReference type="OrthoDB" id="95800at2"/>
<keyword evidence="3" id="KW-1185">Reference proteome</keyword>
<dbReference type="EMBL" id="FQVI01000002">
    <property type="protein sequence ID" value="SHE54866.1"/>
    <property type="molecule type" value="Genomic_DNA"/>
</dbReference>
<dbReference type="STRING" id="1122155.SAMN02745158_00868"/>
<keyword evidence="1" id="KW-0812">Transmembrane</keyword>
<evidence type="ECO:0000256" key="1">
    <source>
        <dbReference type="SAM" id="Phobius"/>
    </source>
</evidence>
<name>A0A1M4UE17_9CLOT</name>
<keyword evidence="1" id="KW-1133">Transmembrane helix</keyword>
<evidence type="ECO:0000313" key="2">
    <source>
        <dbReference type="EMBL" id="SHE54866.1"/>
    </source>
</evidence>
<proteinExistence type="predicted"/>
<protein>
    <submittedName>
        <fullName evidence="2">Uncharacterized membrane protein</fullName>
    </submittedName>
</protein>
<feature type="transmembrane region" description="Helical" evidence="1">
    <location>
        <begin position="195"/>
        <end position="215"/>
    </location>
</feature>
<dbReference type="AlphaFoldDB" id="A0A1M4UE17"/>
<dbReference type="RefSeq" id="WP_072849280.1">
    <property type="nucleotide sequence ID" value="NZ_FQVI01000002.1"/>
</dbReference>
<accession>A0A1M4UE17</accession>
<organism evidence="2 3">
    <name type="scientific">Lactonifactor longoviformis DSM 17459</name>
    <dbReference type="NCBI Taxonomy" id="1122155"/>
    <lineage>
        <taxon>Bacteria</taxon>
        <taxon>Bacillati</taxon>
        <taxon>Bacillota</taxon>
        <taxon>Clostridia</taxon>
        <taxon>Eubacteriales</taxon>
        <taxon>Clostridiaceae</taxon>
        <taxon>Lactonifactor</taxon>
    </lineage>
</organism>
<keyword evidence="1" id="KW-0472">Membrane</keyword>
<gene>
    <name evidence="2" type="ORF">SAMN02745158_00868</name>
</gene>
<evidence type="ECO:0000313" key="3">
    <source>
        <dbReference type="Proteomes" id="UP000184245"/>
    </source>
</evidence>
<reference evidence="2 3" key="1">
    <citation type="submission" date="2016-11" db="EMBL/GenBank/DDBJ databases">
        <authorList>
            <person name="Jaros S."/>
            <person name="Januszkiewicz K."/>
            <person name="Wedrychowicz H."/>
        </authorList>
    </citation>
    <scope>NUCLEOTIDE SEQUENCE [LARGE SCALE GENOMIC DNA]</scope>
    <source>
        <strain evidence="2 3">DSM 17459</strain>
    </source>
</reference>